<keyword evidence="1" id="KW-1133">Transmembrane helix</keyword>
<protein>
    <submittedName>
        <fullName evidence="2">Uncharacterized protein</fullName>
    </submittedName>
</protein>
<evidence type="ECO:0000313" key="2">
    <source>
        <dbReference type="EMBL" id="SMP93151.1"/>
    </source>
</evidence>
<feature type="transmembrane region" description="Helical" evidence="1">
    <location>
        <begin position="36"/>
        <end position="57"/>
    </location>
</feature>
<proteinExistence type="predicted"/>
<keyword evidence="3" id="KW-1185">Reference proteome</keyword>
<evidence type="ECO:0000256" key="1">
    <source>
        <dbReference type="SAM" id="Phobius"/>
    </source>
</evidence>
<dbReference type="EMBL" id="FXUO01000004">
    <property type="protein sequence ID" value="SMP93151.1"/>
    <property type="molecule type" value="Genomic_DNA"/>
</dbReference>
<comment type="caution">
    <text evidence="2">The sequence shown here is derived from an EMBL/GenBank/DDBJ whole genome shotgun (WGS) entry which is preliminary data.</text>
</comment>
<organism evidence="2 3">
    <name type="scientific">Epilithonimonas pallida</name>
    <dbReference type="NCBI Taxonomy" id="373671"/>
    <lineage>
        <taxon>Bacteria</taxon>
        <taxon>Pseudomonadati</taxon>
        <taxon>Bacteroidota</taxon>
        <taxon>Flavobacteriia</taxon>
        <taxon>Flavobacteriales</taxon>
        <taxon>Weeksellaceae</taxon>
        <taxon>Chryseobacterium group</taxon>
        <taxon>Epilithonimonas</taxon>
    </lineage>
</organism>
<name>A0ABY1R363_9FLAO</name>
<reference evidence="2 3" key="1">
    <citation type="submission" date="2017-05" db="EMBL/GenBank/DDBJ databases">
        <authorList>
            <person name="Varghese N."/>
            <person name="Submissions S."/>
        </authorList>
    </citation>
    <scope>NUCLEOTIDE SEQUENCE [LARGE SCALE GENOMIC DNA]</scope>
    <source>
        <strain evidence="2 3">DSM 18015</strain>
    </source>
</reference>
<sequence>MNHRNSFKTRWDDRQELTRRYKENQKNNDVHKFKSFGFYDFLFFFIIIVISVLCKVLDISFQ</sequence>
<keyword evidence="1" id="KW-0812">Transmembrane</keyword>
<dbReference type="Proteomes" id="UP001158050">
    <property type="component" value="Unassembled WGS sequence"/>
</dbReference>
<accession>A0ABY1R363</accession>
<keyword evidence="1" id="KW-0472">Membrane</keyword>
<gene>
    <name evidence="2" type="ORF">SAMN05421679_104304</name>
</gene>
<evidence type="ECO:0000313" key="3">
    <source>
        <dbReference type="Proteomes" id="UP001158050"/>
    </source>
</evidence>